<dbReference type="Proteomes" id="UP000699975">
    <property type="component" value="Unassembled WGS sequence"/>
</dbReference>
<evidence type="ECO:0000313" key="2">
    <source>
        <dbReference type="Proteomes" id="UP000699975"/>
    </source>
</evidence>
<dbReference type="PIRSF" id="PIRSF012608">
    <property type="entry name" value="UCP012608"/>
    <property type="match status" value="1"/>
</dbReference>
<dbReference type="RefSeq" id="WP_218315243.1">
    <property type="nucleotide sequence ID" value="NZ_JAGSPB010000001.1"/>
</dbReference>
<keyword evidence="2" id="KW-1185">Reference proteome</keyword>
<accession>A0ABS6SI54</accession>
<reference evidence="1 2" key="1">
    <citation type="submission" date="2021-04" db="EMBL/GenBank/DDBJ databases">
        <authorList>
            <person name="Pira H."/>
            <person name="Risdian C."/>
            <person name="Wink J."/>
        </authorList>
    </citation>
    <scope>NUCLEOTIDE SEQUENCE [LARGE SCALE GENOMIC DNA]</scope>
    <source>
        <strain evidence="1 2">WH131</strain>
    </source>
</reference>
<protein>
    <submittedName>
        <fullName evidence="1">DUF2332 domain-containing protein</fullName>
    </submittedName>
</protein>
<organism evidence="1 2">
    <name type="scientific">Erythrobacter ani</name>
    <dbReference type="NCBI Taxonomy" id="2827235"/>
    <lineage>
        <taxon>Bacteria</taxon>
        <taxon>Pseudomonadati</taxon>
        <taxon>Pseudomonadota</taxon>
        <taxon>Alphaproteobacteria</taxon>
        <taxon>Sphingomonadales</taxon>
        <taxon>Erythrobacteraceae</taxon>
        <taxon>Erythrobacter/Porphyrobacter group</taxon>
        <taxon>Erythrobacter</taxon>
    </lineage>
</organism>
<dbReference type="Pfam" id="PF10094">
    <property type="entry name" value="DUF2332"/>
    <property type="match status" value="1"/>
</dbReference>
<evidence type="ECO:0000313" key="1">
    <source>
        <dbReference type="EMBL" id="MBV7264694.1"/>
    </source>
</evidence>
<sequence length="364" mass="39569">MDTTDARYEVVDPQATGANAIARAFENQVAYCRDNGAEITASVCQALLELLPGERGGTVMLRLRKWAGPPLADALPLRVAGGLHALHLKGNAPELAPIYAGQRISGATDVVADVLERHEAELLPWLDGPPQTNEAGRSSNYAAAMLWLADEGLPLRFALNELGSSAGINLMMGRYFYDLGGTTLGPAGTRMLLKPEWLGNPPPPHDIDIVAARGCDIAPVDLTDPEQALRLRAYIWPEFTERFARMDAAIAAANTIPPEISRQPADAFVDEVLAEPAVSGVTRLIAHSVVWQYVPEVQRKAITERIEIAGAEATATQPLAWVSLEANRDTHRHELTVRYWPGGEKWRKLAVAHPHGAWIEWLGG</sequence>
<dbReference type="InterPro" id="IPR011200">
    <property type="entry name" value="UCP012608"/>
</dbReference>
<comment type="caution">
    <text evidence="1">The sequence shown here is derived from an EMBL/GenBank/DDBJ whole genome shotgun (WGS) entry which is preliminary data.</text>
</comment>
<proteinExistence type="predicted"/>
<name>A0ABS6SI54_9SPHN</name>
<gene>
    <name evidence="1" type="ORF">KCG45_00710</name>
</gene>
<dbReference type="EMBL" id="JAGSPB010000001">
    <property type="protein sequence ID" value="MBV7264694.1"/>
    <property type="molecule type" value="Genomic_DNA"/>
</dbReference>